<proteinExistence type="predicted"/>
<evidence type="ECO:0000313" key="1">
    <source>
        <dbReference type="Proteomes" id="UP000887576"/>
    </source>
</evidence>
<reference evidence="2" key="1">
    <citation type="submission" date="2022-11" db="UniProtKB">
        <authorList>
            <consortium name="WormBaseParasite"/>
        </authorList>
    </citation>
    <scope>IDENTIFICATION</scope>
</reference>
<name>A0AC34Q272_9BILA</name>
<protein>
    <submittedName>
        <fullName evidence="2">3-hydroxyacyl-CoA dehydrogenase type-2</fullName>
    </submittedName>
</protein>
<organism evidence="1 2">
    <name type="scientific">Panagrolaimus sp. JU765</name>
    <dbReference type="NCBI Taxonomy" id="591449"/>
    <lineage>
        <taxon>Eukaryota</taxon>
        <taxon>Metazoa</taxon>
        <taxon>Ecdysozoa</taxon>
        <taxon>Nematoda</taxon>
        <taxon>Chromadorea</taxon>
        <taxon>Rhabditida</taxon>
        <taxon>Tylenchina</taxon>
        <taxon>Panagrolaimomorpha</taxon>
        <taxon>Panagrolaimoidea</taxon>
        <taxon>Panagrolaimidae</taxon>
        <taxon>Panagrolaimus</taxon>
    </lineage>
</organism>
<dbReference type="Proteomes" id="UP000887576">
    <property type="component" value="Unplaced"/>
</dbReference>
<accession>A0AC34Q272</accession>
<dbReference type="WBParaSite" id="JU765_v2.g12086.t1">
    <property type="protein sequence ID" value="JU765_v2.g12086.t1"/>
    <property type="gene ID" value="JU765_v2.g12086"/>
</dbReference>
<evidence type="ECO:0000313" key="2">
    <source>
        <dbReference type="WBParaSite" id="JU765_v2.g12086.t1"/>
    </source>
</evidence>
<sequence length="263" mass="28142">MSANQVLRPVKGLVALVTGAASGLGKGTAERLASQGAKVAVLDLPNSKGSDVANQLGGECIFTPADVTSEEDVKKAVSTVKEKFGRLDAVINCAGIAYAYKIYSVSKKRMEPIEKLQKTLNVNVVGTMNVIRYSVQTMHEQDKDEFKQRGVIINTASVAAYDGQVGQSAYSASKGAIVALTLPLAREFAEDGIRVMTIAPGLFDTPMLASLPDKVRTFLAQLVPNPGRLGNVHEYGALAEHIIQNRYLNGEVIRLDGSLRMPP</sequence>